<proteinExistence type="predicted"/>
<evidence type="ECO:0000313" key="2">
    <source>
        <dbReference type="EMBL" id="SCL26251.1"/>
    </source>
</evidence>
<dbReference type="InterPro" id="IPR000594">
    <property type="entry name" value="ThiF_NAD_FAD-bd"/>
</dbReference>
<dbReference type="InterPro" id="IPR035985">
    <property type="entry name" value="Ubiquitin-activating_enz"/>
</dbReference>
<feature type="domain" description="THIF-type NAD/FAD binding fold" evidence="1">
    <location>
        <begin position="288"/>
        <end position="404"/>
    </location>
</feature>
<accession>A0A1C6SA79</accession>
<dbReference type="CDD" id="cd00195">
    <property type="entry name" value="UBCc_UEV"/>
    <property type="match status" value="1"/>
</dbReference>
<sequence length="517" mass="55954">MTRAWERELTAEREVFRRVLARADFTGEDDTLRGPLRWYRCGGEAVTATIEVTMTAAYPFAPPQVRVLDAGIPLTPTFHRERDGALCLWPADTPVENAPWCDPARLLRRVAAWLRQTEAGWPGDSACDLERYLPAAGGIVLYDLVSLATVHGCVRTRATPDSRCVTITGKAQAPPVRPNRRHRGTPTIGRRHRHLAWVADIGEVTRPIEDWASLRPLLGGDAGQIGWLIGAGVVEYLVLRYRRGSSSGLLALTARPSATRRASIEIQACEAADTSVPTRLLRAGTATAELADRRVAVVGAGAVGSFVADLLFRQGVRKMTLFDGQLLRPGNLVRHLAGEPWVGHPKVVAVTGRLADLGFDTTGVDPRHDRLTTPEQAVTLLRKHDLVVDATGDARASALLAWAGSTVQRSVITVCVERHGGIIRVDRFPLRGSEQHHPPVPGGRGDQITEHGCDDPVSLTPPASVIAAAQLACRAAIDDLTRECALPATLLEVIEPQEAPDDVRGLNLADSRPGKHV</sequence>
<dbReference type="InterPro" id="IPR029752">
    <property type="entry name" value="D-isomer_DH_CS1"/>
</dbReference>
<dbReference type="AlphaFoldDB" id="A0A1C6SA79"/>
<dbReference type="Gene3D" id="3.40.50.720">
    <property type="entry name" value="NAD(P)-binding Rossmann-like Domain"/>
    <property type="match status" value="1"/>
</dbReference>
<dbReference type="PANTHER" id="PTHR43267:SF1">
    <property type="entry name" value="TRNA THREONYLCARBAMOYLADENOSINE DEHYDRATASE"/>
    <property type="match status" value="1"/>
</dbReference>
<dbReference type="PANTHER" id="PTHR43267">
    <property type="entry name" value="TRNA THREONYLCARBAMOYLADENOSINE DEHYDRATASE"/>
    <property type="match status" value="1"/>
</dbReference>
<dbReference type="RefSeq" id="WP_091341979.1">
    <property type="nucleotide sequence ID" value="NZ_FMHV01000002.1"/>
</dbReference>
<dbReference type="GO" id="GO:0061504">
    <property type="term" value="P:cyclic threonylcarbamoyladenosine biosynthetic process"/>
    <property type="evidence" value="ECO:0007669"/>
    <property type="project" value="TreeGrafter"/>
</dbReference>
<dbReference type="GO" id="GO:0061503">
    <property type="term" value="F:tRNA threonylcarbamoyladenosine dehydratase"/>
    <property type="evidence" value="ECO:0007669"/>
    <property type="project" value="TreeGrafter"/>
</dbReference>
<gene>
    <name evidence="2" type="ORF">GA0070624_3269</name>
</gene>
<dbReference type="GO" id="GO:0008641">
    <property type="term" value="F:ubiquitin-like modifier activating enzyme activity"/>
    <property type="evidence" value="ECO:0007669"/>
    <property type="project" value="InterPro"/>
</dbReference>
<dbReference type="PROSITE" id="PS00065">
    <property type="entry name" value="D_2_HYDROXYACID_DH_1"/>
    <property type="match status" value="1"/>
</dbReference>
<evidence type="ECO:0000313" key="3">
    <source>
        <dbReference type="Proteomes" id="UP000199413"/>
    </source>
</evidence>
<dbReference type="InterPro" id="IPR045886">
    <property type="entry name" value="ThiF/MoeB/HesA"/>
</dbReference>
<protein>
    <submittedName>
        <fullName evidence="2">Molybdopterin or thiamine biosynthesis adenylyltransferase</fullName>
    </submittedName>
</protein>
<keyword evidence="2" id="KW-0548">Nucleotidyltransferase</keyword>
<evidence type="ECO:0000259" key="1">
    <source>
        <dbReference type="Pfam" id="PF00899"/>
    </source>
</evidence>
<name>A0A1C6SA79_9ACTN</name>
<dbReference type="Pfam" id="PF00899">
    <property type="entry name" value="ThiF"/>
    <property type="match status" value="1"/>
</dbReference>
<keyword evidence="2" id="KW-0808">Transferase</keyword>
<dbReference type="SUPFAM" id="SSF69572">
    <property type="entry name" value="Activating enzymes of the ubiquitin-like proteins"/>
    <property type="match status" value="1"/>
</dbReference>
<reference evidence="3" key="1">
    <citation type="submission" date="2016-06" db="EMBL/GenBank/DDBJ databases">
        <authorList>
            <person name="Varghese N."/>
            <person name="Submissions Spin"/>
        </authorList>
    </citation>
    <scope>NUCLEOTIDE SEQUENCE [LARGE SCALE GENOMIC DNA]</scope>
    <source>
        <strain evidence="3">DSM 45431</strain>
    </source>
</reference>
<keyword evidence="3" id="KW-1185">Reference proteome</keyword>
<dbReference type="OrthoDB" id="6377837at2"/>
<dbReference type="STRING" id="568872.GA0070624_3269"/>
<dbReference type="GO" id="GO:0016779">
    <property type="term" value="F:nucleotidyltransferase activity"/>
    <property type="evidence" value="ECO:0007669"/>
    <property type="project" value="UniProtKB-KW"/>
</dbReference>
<organism evidence="2 3">
    <name type="scientific">Micromonospora rhizosphaerae</name>
    <dbReference type="NCBI Taxonomy" id="568872"/>
    <lineage>
        <taxon>Bacteria</taxon>
        <taxon>Bacillati</taxon>
        <taxon>Actinomycetota</taxon>
        <taxon>Actinomycetes</taxon>
        <taxon>Micromonosporales</taxon>
        <taxon>Micromonosporaceae</taxon>
        <taxon>Micromonospora</taxon>
    </lineage>
</organism>
<dbReference type="EMBL" id="FMHV01000002">
    <property type="protein sequence ID" value="SCL26251.1"/>
    <property type="molecule type" value="Genomic_DNA"/>
</dbReference>
<dbReference type="Proteomes" id="UP000199413">
    <property type="component" value="Unassembled WGS sequence"/>
</dbReference>